<proteinExistence type="inferred from homology"/>
<dbReference type="Proteomes" id="UP001198034">
    <property type="component" value="Unassembled WGS sequence"/>
</dbReference>
<dbReference type="InterPro" id="IPR020841">
    <property type="entry name" value="PKS_Beta-ketoAc_synthase_dom"/>
</dbReference>
<organism evidence="5 6">
    <name type="scientific">Deefgea salmonis</name>
    <dbReference type="NCBI Taxonomy" id="2875502"/>
    <lineage>
        <taxon>Bacteria</taxon>
        <taxon>Pseudomonadati</taxon>
        <taxon>Pseudomonadota</taxon>
        <taxon>Betaproteobacteria</taxon>
        <taxon>Neisseriales</taxon>
        <taxon>Chitinibacteraceae</taxon>
        <taxon>Deefgea</taxon>
    </lineage>
</organism>
<dbReference type="InterPro" id="IPR014031">
    <property type="entry name" value="Ketoacyl_synth_C"/>
</dbReference>
<dbReference type="EMBL" id="JAJAWG010000001">
    <property type="protein sequence ID" value="MCB5195345.1"/>
    <property type="molecule type" value="Genomic_DNA"/>
</dbReference>
<evidence type="ECO:0000256" key="3">
    <source>
        <dbReference type="RuleBase" id="RU003694"/>
    </source>
</evidence>
<dbReference type="PANTHER" id="PTHR11712">
    <property type="entry name" value="POLYKETIDE SYNTHASE-RELATED"/>
    <property type="match status" value="1"/>
</dbReference>
<gene>
    <name evidence="5" type="ORF">LG219_03440</name>
</gene>
<comment type="similarity">
    <text evidence="1 3">Belongs to the thiolase-like superfamily. Beta-ketoacyl-ACP synthases family.</text>
</comment>
<dbReference type="PROSITE" id="PS00606">
    <property type="entry name" value="KS3_1"/>
    <property type="match status" value="1"/>
</dbReference>
<keyword evidence="2 3" id="KW-0808">Transferase</keyword>
<dbReference type="InterPro" id="IPR018201">
    <property type="entry name" value="Ketoacyl_synth_AS"/>
</dbReference>
<dbReference type="Pfam" id="PF02801">
    <property type="entry name" value="Ketoacyl-synt_C"/>
    <property type="match status" value="1"/>
</dbReference>
<evidence type="ECO:0000313" key="6">
    <source>
        <dbReference type="Proteomes" id="UP001198034"/>
    </source>
</evidence>
<dbReference type="CDD" id="cd00834">
    <property type="entry name" value="KAS_I_II"/>
    <property type="match status" value="1"/>
</dbReference>
<accession>A0ABS8BI10</accession>
<dbReference type="RefSeq" id="WP_226763138.1">
    <property type="nucleotide sequence ID" value="NZ_JAJAWG010000001.1"/>
</dbReference>
<evidence type="ECO:0000256" key="2">
    <source>
        <dbReference type="ARBA" id="ARBA00022679"/>
    </source>
</evidence>
<comment type="caution">
    <text evidence="5">The sequence shown here is derived from an EMBL/GenBank/DDBJ whole genome shotgun (WGS) entry which is preliminary data.</text>
</comment>
<dbReference type="Pfam" id="PF00109">
    <property type="entry name" value="ketoacyl-synt"/>
    <property type="match status" value="1"/>
</dbReference>
<dbReference type="Gene3D" id="3.40.47.10">
    <property type="match status" value="2"/>
</dbReference>
<dbReference type="NCBIfam" id="NF006618">
    <property type="entry name" value="PRK09185.1"/>
    <property type="match status" value="1"/>
</dbReference>
<feature type="domain" description="Ketosynthase family 3 (KS3)" evidence="4">
    <location>
        <begin position="1"/>
        <end position="395"/>
    </location>
</feature>
<dbReference type="SUPFAM" id="SSF53901">
    <property type="entry name" value="Thiolase-like"/>
    <property type="match status" value="2"/>
</dbReference>
<dbReference type="PANTHER" id="PTHR11712:SF320">
    <property type="entry name" value="BETA-KETOACYL SYNTHASE"/>
    <property type="match status" value="1"/>
</dbReference>
<dbReference type="InterPro" id="IPR016039">
    <property type="entry name" value="Thiolase-like"/>
</dbReference>
<evidence type="ECO:0000313" key="5">
    <source>
        <dbReference type="EMBL" id="MCB5195345.1"/>
    </source>
</evidence>
<dbReference type="InterPro" id="IPR000794">
    <property type="entry name" value="Beta-ketoacyl_synthase"/>
</dbReference>
<reference evidence="5 6" key="1">
    <citation type="submission" date="2021-10" db="EMBL/GenBank/DDBJ databases">
        <authorList>
            <person name="Chen M."/>
        </authorList>
    </citation>
    <scope>NUCLEOTIDE SEQUENCE [LARGE SCALE GENOMIC DNA]</scope>
    <source>
        <strain evidence="5 6">H3-26</strain>
    </source>
</reference>
<protein>
    <submittedName>
        <fullName evidence="5">Beta-ketoacyl-[acyl-carrier-protein] synthase family protein</fullName>
    </submittedName>
</protein>
<dbReference type="PROSITE" id="PS52004">
    <property type="entry name" value="KS3_2"/>
    <property type="match status" value="1"/>
</dbReference>
<name>A0ABS8BI10_9NEIS</name>
<dbReference type="SMART" id="SM00825">
    <property type="entry name" value="PKS_KS"/>
    <property type="match status" value="1"/>
</dbReference>
<sequence length="398" mass="41558">MSTYLNSLGLISPLGIGHAATMAALLAGQHGLTPAPSTLIDRPTMIGAVTAQLPKLPPQWAQFHSRNNQLLYAASQQIDAEIRAAITRFGAARVAIILGSSTSGVAESEAAMAALARGEAAPENYSYLRQEMADPARFLAELYQIQGPAYVISTACSSSGRAFMAARRLLQMNLVDVVICGGVDSLCQLTLNGFAALASISATQCQPFHAKRDGINIGEAAALMLMSREPGPVQLIGCGASSDAHHISAPHPQGHGAVAAMRAALNDAALAAKHIDYLNLHGTATPLNDAMESLAVHDVFAGYLPPSSSTKSLTGHTLGAAGAIEAAFCWLLLQPALNPLQQLPAPLNDNGCDDGFDPALPKLNWAQAGQRYPLHTAMSNSFAFGGNNVSLILQRVPT</sequence>
<evidence type="ECO:0000256" key="1">
    <source>
        <dbReference type="ARBA" id="ARBA00008467"/>
    </source>
</evidence>
<dbReference type="InterPro" id="IPR014030">
    <property type="entry name" value="Ketoacyl_synth_N"/>
</dbReference>
<evidence type="ECO:0000259" key="4">
    <source>
        <dbReference type="PROSITE" id="PS52004"/>
    </source>
</evidence>
<keyword evidence="6" id="KW-1185">Reference proteome</keyword>